<dbReference type="SUPFAM" id="SSF89392">
    <property type="entry name" value="Prokaryotic lipoproteins and lipoprotein localization factors"/>
    <property type="match status" value="1"/>
</dbReference>
<proteinExistence type="inferred from homology"/>
<dbReference type="AlphaFoldDB" id="A0A803FT29"/>
<comment type="function">
    <text evidence="10">Participates in the translocation of lipoproteins from the inner membrane to the outer membrane. Only forms a complex with a lipoprotein if the residue after the N-terminal Cys is not an aspartate (The Asp acts as a targeting signal to indicate that the lipoprotein should stay in the inner membrane).</text>
</comment>
<evidence type="ECO:0000256" key="3">
    <source>
        <dbReference type="ARBA" id="ARBA00011245"/>
    </source>
</evidence>
<comment type="subcellular location">
    <subcellularLocation>
        <location evidence="1 10">Periplasm</location>
    </subcellularLocation>
</comment>
<dbReference type="NCBIfam" id="TIGR00547">
    <property type="entry name" value="lolA"/>
    <property type="match status" value="1"/>
</dbReference>
<keyword evidence="11" id="KW-0449">Lipoprotein</keyword>
<name>A0A803FT29_9GAMM</name>
<dbReference type="RefSeq" id="WP_269775622.1">
    <property type="nucleotide sequence ID" value="NZ_LR217737.1"/>
</dbReference>
<comment type="subunit">
    <text evidence="3 10">Monomer.</text>
</comment>
<evidence type="ECO:0000256" key="6">
    <source>
        <dbReference type="ARBA" id="ARBA00022729"/>
    </source>
</evidence>
<evidence type="ECO:0000256" key="5">
    <source>
        <dbReference type="ARBA" id="ARBA00022448"/>
    </source>
</evidence>
<dbReference type="Pfam" id="PF03548">
    <property type="entry name" value="LolA"/>
    <property type="match status" value="1"/>
</dbReference>
<protein>
    <recommendedName>
        <fullName evidence="4 10">Outer-membrane lipoprotein carrier protein</fullName>
    </recommendedName>
</protein>
<dbReference type="CDD" id="cd16325">
    <property type="entry name" value="LolA"/>
    <property type="match status" value="1"/>
</dbReference>
<gene>
    <name evidence="10 11" type="primary">lolA</name>
    <name evidence="11" type="ORF">ERCIPICE3303_168</name>
</gene>
<comment type="similarity">
    <text evidence="2 10">Belongs to the LolA family.</text>
</comment>
<keyword evidence="9 10" id="KW-0143">Chaperone</keyword>
<keyword evidence="8 10" id="KW-0653">Protein transport</keyword>
<feature type="signal peptide" evidence="10">
    <location>
        <begin position="1"/>
        <end position="21"/>
    </location>
</feature>
<evidence type="ECO:0000256" key="7">
    <source>
        <dbReference type="ARBA" id="ARBA00022764"/>
    </source>
</evidence>
<organism evidence="11 12">
    <name type="scientific">Candidatus Erwinia haradaeae</name>
    <dbReference type="NCBI Taxonomy" id="1922217"/>
    <lineage>
        <taxon>Bacteria</taxon>
        <taxon>Pseudomonadati</taxon>
        <taxon>Pseudomonadota</taxon>
        <taxon>Gammaproteobacteria</taxon>
        <taxon>Enterobacterales</taxon>
        <taxon>Erwiniaceae</taxon>
        <taxon>Erwinia</taxon>
    </lineage>
</organism>
<dbReference type="InterPro" id="IPR018323">
    <property type="entry name" value="OM_lipoprot_carrier_LolA_Pbac"/>
</dbReference>
<evidence type="ECO:0000256" key="8">
    <source>
        <dbReference type="ARBA" id="ARBA00022927"/>
    </source>
</evidence>
<keyword evidence="6 10" id="KW-0732">Signal</keyword>
<dbReference type="InterPro" id="IPR029046">
    <property type="entry name" value="LolA/LolB/LppX"/>
</dbReference>
<evidence type="ECO:0000313" key="12">
    <source>
        <dbReference type="Proteomes" id="UP000294289"/>
    </source>
</evidence>
<dbReference type="Gene3D" id="2.50.20.10">
    <property type="entry name" value="Lipoprotein localisation LolA/LolB/LppX"/>
    <property type="match status" value="1"/>
</dbReference>
<evidence type="ECO:0000313" key="11">
    <source>
        <dbReference type="EMBL" id="VFP87550.1"/>
    </source>
</evidence>
<evidence type="ECO:0000256" key="4">
    <source>
        <dbReference type="ARBA" id="ARBA00014035"/>
    </source>
</evidence>
<evidence type="ECO:0000256" key="2">
    <source>
        <dbReference type="ARBA" id="ARBA00007615"/>
    </source>
</evidence>
<dbReference type="PANTHER" id="PTHR35869">
    <property type="entry name" value="OUTER-MEMBRANE LIPOPROTEIN CARRIER PROTEIN"/>
    <property type="match status" value="1"/>
</dbReference>
<evidence type="ECO:0000256" key="9">
    <source>
        <dbReference type="ARBA" id="ARBA00023186"/>
    </source>
</evidence>
<dbReference type="GO" id="GO:0042953">
    <property type="term" value="P:lipoprotein transport"/>
    <property type="evidence" value="ECO:0007669"/>
    <property type="project" value="InterPro"/>
</dbReference>
<dbReference type="InterPro" id="IPR004564">
    <property type="entry name" value="OM_lipoprot_carrier_LolA-like"/>
</dbReference>
<feature type="chain" id="PRO_5031656973" description="Outer-membrane lipoprotein carrier protein" evidence="10">
    <location>
        <begin position="22"/>
        <end position="202"/>
    </location>
</feature>
<dbReference type="GO" id="GO:0044874">
    <property type="term" value="P:lipoprotein localization to outer membrane"/>
    <property type="evidence" value="ECO:0007669"/>
    <property type="project" value="UniProtKB-UniRule"/>
</dbReference>
<dbReference type="GO" id="GO:0030288">
    <property type="term" value="C:outer membrane-bounded periplasmic space"/>
    <property type="evidence" value="ECO:0007669"/>
    <property type="project" value="TreeGrafter"/>
</dbReference>
<dbReference type="EMBL" id="LR217737">
    <property type="protein sequence ID" value="VFP87550.1"/>
    <property type="molecule type" value="Genomic_DNA"/>
</dbReference>
<dbReference type="PANTHER" id="PTHR35869:SF1">
    <property type="entry name" value="OUTER-MEMBRANE LIPOPROTEIN CARRIER PROTEIN"/>
    <property type="match status" value="1"/>
</dbReference>
<dbReference type="HAMAP" id="MF_00240">
    <property type="entry name" value="LolA"/>
    <property type="match status" value="1"/>
</dbReference>
<reference evidence="11 12" key="1">
    <citation type="submission" date="2019-02" db="EMBL/GenBank/DDBJ databases">
        <authorList>
            <person name="Manzano-Marin A."/>
            <person name="Manzano-Marin A."/>
        </authorList>
    </citation>
    <scope>NUCLEOTIDE SEQUENCE [LARGE SCALE GENOMIC DNA]</scope>
    <source>
        <strain evidence="11 12">ErCipiceae</strain>
    </source>
</reference>
<sequence precursor="true">MKRILISFYFLYMFISSVVLADPQSVLQHRLDQVNCIYARFHQKIMDKNDILVQESSGELWIRRPNKFYWHIFIPDENIVISDGQEIFFYHPLIKQVVIYRIQNALNYTPFILIARNRNVDWKKYNIVQKDDHFFLDPKRSEKDLIKFSIEVTKSGMINWFSSIEEDGMYSSYDFNNQKNVLVDTDKFKFIFPSDVTIDDQR</sequence>
<evidence type="ECO:0000256" key="10">
    <source>
        <dbReference type="HAMAP-Rule" id="MF_00240"/>
    </source>
</evidence>
<dbReference type="Proteomes" id="UP000294289">
    <property type="component" value="Chromosome"/>
</dbReference>
<accession>A0A803FT29</accession>
<keyword evidence="5 10" id="KW-0813">Transport</keyword>
<keyword evidence="7 10" id="KW-0574">Periplasm</keyword>
<evidence type="ECO:0000256" key="1">
    <source>
        <dbReference type="ARBA" id="ARBA00004418"/>
    </source>
</evidence>